<reference evidence="2" key="1">
    <citation type="submission" date="2015-10" db="EMBL/GenBank/DDBJ databases">
        <authorList>
            <person name="Regsiter A."/>
            <person name="william w."/>
        </authorList>
    </citation>
    <scope>NUCLEOTIDE SEQUENCE</scope>
    <source>
        <strain evidence="2">Montdore</strain>
    </source>
</reference>
<organism evidence="2 3">
    <name type="scientific">Tuber aestivum</name>
    <name type="common">summer truffle</name>
    <dbReference type="NCBI Taxonomy" id="59557"/>
    <lineage>
        <taxon>Eukaryota</taxon>
        <taxon>Fungi</taxon>
        <taxon>Dikarya</taxon>
        <taxon>Ascomycota</taxon>
        <taxon>Pezizomycotina</taxon>
        <taxon>Pezizomycetes</taxon>
        <taxon>Pezizales</taxon>
        <taxon>Tuberaceae</taxon>
        <taxon>Tuber</taxon>
    </lineage>
</organism>
<gene>
    <name evidence="2" type="ORF">GSTUAT00000171001</name>
</gene>
<keyword evidence="1" id="KW-1133">Transmembrane helix</keyword>
<keyword evidence="1" id="KW-0812">Transmembrane</keyword>
<name>A0A292Q8Z5_9PEZI</name>
<evidence type="ECO:0000313" key="2">
    <source>
        <dbReference type="EMBL" id="CUS15894.1"/>
    </source>
</evidence>
<dbReference type="EMBL" id="LN890943">
    <property type="protein sequence ID" value="CUS15894.1"/>
    <property type="molecule type" value="Genomic_DNA"/>
</dbReference>
<feature type="transmembrane region" description="Helical" evidence="1">
    <location>
        <begin position="12"/>
        <end position="31"/>
    </location>
</feature>
<evidence type="ECO:0000313" key="3">
    <source>
        <dbReference type="Proteomes" id="UP001412239"/>
    </source>
</evidence>
<protein>
    <submittedName>
        <fullName evidence="2">Uncharacterized protein</fullName>
    </submittedName>
</protein>
<accession>A0A292Q8Z5</accession>
<dbReference type="AlphaFoldDB" id="A0A292Q8Z5"/>
<keyword evidence="3" id="KW-1185">Reference proteome</keyword>
<proteinExistence type="predicted"/>
<keyword evidence="1" id="KW-0472">Membrane</keyword>
<dbReference type="Proteomes" id="UP001412239">
    <property type="component" value="Unassembled WGS sequence"/>
</dbReference>
<sequence>MYSDHKTRFYLSRLRTGFTILLYTLISWLANRGRAKKSIPKILGTIPSGFKHMGFQRRAPLYLTLSCPLNPSQKLIAIGITNIFGRLFGG</sequence>
<evidence type="ECO:0000256" key="1">
    <source>
        <dbReference type="SAM" id="Phobius"/>
    </source>
</evidence>